<keyword evidence="2" id="KW-1185">Reference proteome</keyword>
<sequence length="41" mass="4747">METTAPKGGRDSNNRQCYSEQNITACYWEPRCETIHPRLCS</sequence>
<comment type="caution">
    <text evidence="1">The sequence shown here is derived from an EMBL/GenBank/DDBJ whole genome shotgun (WGS) entry which is preliminary data.</text>
</comment>
<name>A9E832_9FLAO</name>
<protein>
    <submittedName>
        <fullName evidence="1">Uncharacterized protein</fullName>
    </submittedName>
</protein>
<reference evidence="1 2" key="1">
    <citation type="journal article" date="2011" name="J. Bacteriol.">
        <title>Genome sequence of the algicidal bacterium Kordia algicida OT-1.</title>
        <authorList>
            <person name="Lee H.S."/>
            <person name="Kang S.G."/>
            <person name="Kwon K.K."/>
            <person name="Lee J.H."/>
            <person name="Kim S.J."/>
        </authorList>
    </citation>
    <scope>NUCLEOTIDE SEQUENCE [LARGE SCALE GENOMIC DNA]</scope>
    <source>
        <strain evidence="1 2">OT-1</strain>
    </source>
</reference>
<organism evidence="1 2">
    <name type="scientific">Kordia algicida OT-1</name>
    <dbReference type="NCBI Taxonomy" id="391587"/>
    <lineage>
        <taxon>Bacteria</taxon>
        <taxon>Pseudomonadati</taxon>
        <taxon>Bacteroidota</taxon>
        <taxon>Flavobacteriia</taxon>
        <taxon>Flavobacteriales</taxon>
        <taxon>Flavobacteriaceae</taxon>
        <taxon>Kordia</taxon>
    </lineage>
</organism>
<dbReference type="Proteomes" id="UP000002945">
    <property type="component" value="Unassembled WGS sequence"/>
</dbReference>
<evidence type="ECO:0000313" key="2">
    <source>
        <dbReference type="Proteomes" id="UP000002945"/>
    </source>
</evidence>
<dbReference type="HOGENOM" id="CLU_3271590_0_0_10"/>
<dbReference type="STRING" id="391587.KAOT1_09104"/>
<gene>
    <name evidence="1" type="ORF">KAOT1_09104</name>
</gene>
<accession>A9E832</accession>
<evidence type="ECO:0000313" key="1">
    <source>
        <dbReference type="EMBL" id="EDP94960.1"/>
    </source>
</evidence>
<proteinExistence type="predicted"/>
<dbReference type="AlphaFoldDB" id="A9E832"/>
<dbReference type="EMBL" id="ABIB01000012">
    <property type="protein sequence ID" value="EDP94960.1"/>
    <property type="molecule type" value="Genomic_DNA"/>
</dbReference>